<feature type="region of interest" description="Disordered" evidence="8">
    <location>
        <begin position="747"/>
        <end position="789"/>
    </location>
</feature>
<reference evidence="13 14" key="1">
    <citation type="submission" date="2016-10" db="EMBL/GenBank/DDBJ databases">
        <title>Genome sequence of the ascomycete fungus Penicillium subrubescens.</title>
        <authorList>
            <person name="De Vries R.P."/>
            <person name="Peng M."/>
            <person name="Dilokpimol A."/>
            <person name="Hilden K."/>
            <person name="Makela M.R."/>
            <person name="Grigoriev I."/>
            <person name="Riley R."/>
            <person name="Granchi Z."/>
        </authorList>
    </citation>
    <scope>NUCLEOTIDE SEQUENCE [LARGE SCALE GENOMIC DNA]</scope>
    <source>
        <strain evidence="13 14">CBS 132785</strain>
    </source>
</reference>
<dbReference type="GO" id="GO:0016020">
    <property type="term" value="C:membrane"/>
    <property type="evidence" value="ECO:0007669"/>
    <property type="project" value="InterPro"/>
</dbReference>
<keyword evidence="9" id="KW-0472">Membrane</keyword>
<dbReference type="InterPro" id="IPR037185">
    <property type="entry name" value="EmrE-like"/>
</dbReference>
<dbReference type="GO" id="GO:0005576">
    <property type="term" value="C:extracellular region"/>
    <property type="evidence" value="ECO:0007669"/>
    <property type="project" value="UniProtKB-SubCell"/>
</dbReference>
<keyword evidence="6 7" id="KW-1015">Disulfide bond</keyword>
<dbReference type="GO" id="GO:0008810">
    <property type="term" value="F:cellulase activity"/>
    <property type="evidence" value="ECO:0007669"/>
    <property type="project" value="UniProtKB-UniRule"/>
</dbReference>
<comment type="domain">
    <text evidence="7">Has a modular structure: an endo-beta-1,4-glucanase catalytic module at the N-terminus, a linker rich in serines and threonines, and a C-terminal carbohydrate-binding module (CBM).</text>
</comment>
<dbReference type="SUPFAM" id="SSF103481">
    <property type="entry name" value="Multidrug resistance efflux transporter EmrE"/>
    <property type="match status" value="1"/>
</dbReference>
<evidence type="ECO:0000256" key="2">
    <source>
        <dbReference type="ARBA" id="ARBA00004477"/>
    </source>
</evidence>
<dbReference type="InterPro" id="IPR049892">
    <property type="entry name" value="AA9"/>
</dbReference>
<name>A0A1Q5TMD1_9EURO</name>
<feature type="transmembrane region" description="Helical" evidence="9">
    <location>
        <begin position="725"/>
        <end position="743"/>
    </location>
</feature>
<dbReference type="InterPro" id="IPR036259">
    <property type="entry name" value="MFS_trans_sf"/>
</dbReference>
<dbReference type="PANTHER" id="PTHR33353:SF2">
    <property type="entry name" value="ENDO-BETA-1,4-GLUCANASE D"/>
    <property type="match status" value="1"/>
</dbReference>
<evidence type="ECO:0000256" key="1">
    <source>
        <dbReference type="ARBA" id="ARBA00001973"/>
    </source>
</evidence>
<feature type="compositionally biased region" description="Polar residues" evidence="8">
    <location>
        <begin position="311"/>
        <end position="323"/>
    </location>
</feature>
<dbReference type="PANTHER" id="PTHR33353">
    <property type="entry name" value="PUTATIVE (AFU_ORTHOLOGUE AFUA_1G12560)-RELATED"/>
    <property type="match status" value="1"/>
</dbReference>
<feature type="compositionally biased region" description="Basic and acidic residues" evidence="8">
    <location>
        <begin position="368"/>
        <end position="378"/>
    </location>
</feature>
<feature type="transmembrane region" description="Helical" evidence="9">
    <location>
        <begin position="488"/>
        <end position="507"/>
    </location>
</feature>
<dbReference type="AlphaFoldDB" id="A0A1Q5TMD1"/>
<dbReference type="InterPro" id="IPR005103">
    <property type="entry name" value="AA9_LPMO"/>
</dbReference>
<evidence type="ECO:0000256" key="7">
    <source>
        <dbReference type="RuleBase" id="RU368122"/>
    </source>
</evidence>
<comment type="subcellular location">
    <subcellularLocation>
        <location evidence="2">Endoplasmic reticulum membrane</location>
        <topology evidence="2">Multi-pass membrane protein</topology>
    </subcellularLocation>
    <subcellularLocation>
        <location evidence="3 7">Secreted</location>
    </subcellularLocation>
</comment>
<feature type="domain" description="EamA" evidence="11">
    <location>
        <begin position="422"/>
        <end position="558"/>
    </location>
</feature>
<feature type="transmembrane region" description="Helical" evidence="9">
    <location>
        <begin position="658"/>
        <end position="682"/>
    </location>
</feature>
<evidence type="ECO:0000256" key="8">
    <source>
        <dbReference type="SAM" id="MobiDB-lite"/>
    </source>
</evidence>
<feature type="transmembrane region" description="Helical" evidence="9">
    <location>
        <begin position="456"/>
        <end position="476"/>
    </location>
</feature>
<comment type="catalytic activity">
    <reaction evidence="7">
        <text>[(1-&gt;4)-beta-D-glucosyl]n+m + reduced acceptor + O2 = 4-dehydro-beta-D-glucosyl-[(1-&gt;4)-beta-D-glucosyl]n-1 + [(1-&gt;4)-beta-D-glucosyl]m + acceptor + H2O.</text>
        <dbReference type="EC" id="1.14.99.56"/>
    </reaction>
</comment>
<feature type="transmembrane region" description="Helical" evidence="9">
    <location>
        <begin position="589"/>
        <end position="611"/>
    </location>
</feature>
<evidence type="ECO:0000259" key="11">
    <source>
        <dbReference type="Pfam" id="PF00892"/>
    </source>
</evidence>
<dbReference type="CDD" id="cd21175">
    <property type="entry name" value="LPMO_AA9"/>
    <property type="match status" value="1"/>
</dbReference>
<gene>
    <name evidence="13" type="ORF">PENSUB_7376</name>
</gene>
<dbReference type="Gene3D" id="2.70.50.70">
    <property type="match status" value="1"/>
</dbReference>
<dbReference type="STRING" id="1316194.A0A1Q5TMD1"/>
<comment type="cofactor">
    <cofactor evidence="1">
        <name>Cu(2+)</name>
        <dbReference type="ChEBI" id="CHEBI:29036"/>
    </cofactor>
</comment>
<evidence type="ECO:0000256" key="5">
    <source>
        <dbReference type="ARBA" id="ARBA00022824"/>
    </source>
</evidence>
<feature type="signal peptide" evidence="10">
    <location>
        <begin position="1"/>
        <end position="20"/>
    </location>
</feature>
<dbReference type="SUPFAM" id="SSF103473">
    <property type="entry name" value="MFS general substrate transporter"/>
    <property type="match status" value="1"/>
</dbReference>
<feature type="compositionally biased region" description="Basic and acidic residues" evidence="8">
    <location>
        <begin position="747"/>
        <end position="757"/>
    </location>
</feature>
<accession>A0A1Q5TMD1</accession>
<keyword evidence="9" id="KW-1133">Transmembrane helix</keyword>
<dbReference type="GO" id="GO:0030248">
    <property type="term" value="F:cellulose binding"/>
    <property type="evidence" value="ECO:0007669"/>
    <property type="project" value="UniProtKB-UniRule"/>
</dbReference>
<dbReference type="EMBL" id="MNBE01000639">
    <property type="protein sequence ID" value="OKP01386.1"/>
    <property type="molecule type" value="Genomic_DNA"/>
</dbReference>
<evidence type="ECO:0000256" key="9">
    <source>
        <dbReference type="SAM" id="Phobius"/>
    </source>
</evidence>
<feature type="transmembrane region" description="Helical" evidence="9">
    <location>
        <begin position="513"/>
        <end position="533"/>
    </location>
</feature>
<feature type="chain" id="PRO_5012140645" description="AA9 family lytic polysaccharide monooxygenase" evidence="10">
    <location>
        <begin position="21"/>
        <end position="789"/>
    </location>
</feature>
<feature type="compositionally biased region" description="Acidic residues" evidence="8">
    <location>
        <begin position="758"/>
        <end position="768"/>
    </location>
</feature>
<keyword evidence="4 7" id="KW-0964">Secreted</keyword>
<evidence type="ECO:0000256" key="10">
    <source>
        <dbReference type="SAM" id="SignalP"/>
    </source>
</evidence>
<protein>
    <recommendedName>
        <fullName evidence="7">AA9 family lytic polysaccharide monooxygenase</fullName>
        <ecNumber evidence="7">1.14.99.56</ecNumber>
    </recommendedName>
    <alternativeName>
        <fullName evidence="7">Endo-beta-1,4-glucanase</fullName>
    </alternativeName>
    <alternativeName>
        <fullName evidence="7">Glycosyl hydrolase 61 family protein</fullName>
    </alternativeName>
</protein>
<dbReference type="EC" id="1.14.99.56" evidence="7"/>
<feature type="region of interest" description="Disordered" evidence="8">
    <location>
        <begin position="243"/>
        <end position="380"/>
    </location>
</feature>
<keyword evidence="5" id="KW-0256">Endoplasmic reticulum</keyword>
<feature type="transmembrane region" description="Helical" evidence="9">
    <location>
        <begin position="545"/>
        <end position="562"/>
    </location>
</feature>
<dbReference type="Pfam" id="PF00892">
    <property type="entry name" value="EamA"/>
    <property type="match status" value="1"/>
</dbReference>
<proteinExistence type="predicted"/>
<keyword evidence="7" id="KW-0136">Cellulose degradation</keyword>
<evidence type="ECO:0000256" key="4">
    <source>
        <dbReference type="ARBA" id="ARBA00022525"/>
    </source>
</evidence>
<dbReference type="GO" id="GO:0030245">
    <property type="term" value="P:cellulose catabolic process"/>
    <property type="evidence" value="ECO:0007669"/>
    <property type="project" value="UniProtKB-UniRule"/>
</dbReference>
<evidence type="ECO:0000256" key="3">
    <source>
        <dbReference type="ARBA" id="ARBA00004613"/>
    </source>
</evidence>
<evidence type="ECO:0000259" key="12">
    <source>
        <dbReference type="Pfam" id="PF03443"/>
    </source>
</evidence>
<organism evidence="13 14">
    <name type="scientific">Penicillium subrubescens</name>
    <dbReference type="NCBI Taxonomy" id="1316194"/>
    <lineage>
        <taxon>Eukaryota</taxon>
        <taxon>Fungi</taxon>
        <taxon>Dikarya</taxon>
        <taxon>Ascomycota</taxon>
        <taxon>Pezizomycotina</taxon>
        <taxon>Eurotiomycetes</taxon>
        <taxon>Eurotiomycetidae</taxon>
        <taxon>Eurotiales</taxon>
        <taxon>Aspergillaceae</taxon>
        <taxon>Penicillium</taxon>
    </lineage>
</organism>
<sequence>MKHFASLLGIAAVLAQSASAHYIFSKLVLNNEASKDWQYIRETTRQTIYMPTKFTKTFDNLTPNDADFRCNLGSFSNAAKTEVATVAAGDTIGMKLFYDTSIAHPGPGQVWMSKAPTGNVKEYEGDGEWFKIWEKTLCNENADLTTNAWCTWGMSQFDFQIPKDTPPGEYLVRAEHMGLHGAQANEAEFFYSCAQVKVTGSGTGSPKTTYKIPGLYNDNMTLFNGLNLWVDKAKDVEADIAQTPIGDEPWTGGNSGSSSASSSSASSSSASSSSASSSSSVASSTFSASSASSTPAYDWDTRPRPPPSIAMTHSQPLPVSDTGSPPLLPEITNNQPQIHILQPGSGSEPGSDPDQNHPDAPLPIIQPYRDDPDSDQRPDYLVQYEPRPIDDDEGEDEDAAAEMARPRKAWRARLRVFWLRNMGMFLVLLAQMFGASMNVMTQILEIHSSMHPFQVLFARMSITAVASYFYMWYAKVPAPFGTRPVRKLLLLRATFGFLGVYGLYYSVQYLPLSEATVITFLAPILTCYACSLLIPGETFSRRQQLAALVSLAGVVLIARPFSKRDGAGTGTGDNAGTTAEDESPEDADAFHHVLATIVAFVGVLGAAGAYTTIRMIGRRAHPLVSVTYFSSVTTVISLVAMLTAPWVPFRLPSTAMEWTLLTGLGVCGFLLQFLLTTGLSYVPPASVRVPGAKASQGSKATNMVYMQMLFALFYDKVVWGSTLSPVSLAGSVLILACAIYVAVAQEERKEEKKPKAEVEEEENAEDEDDRRFKDRDDEETEGVAARERD</sequence>
<keyword evidence="7" id="KW-0624">Polysaccharide degradation</keyword>
<comment type="function">
    <text evidence="7">Lytic polysaccharide monooxygenase (LMPO) that depolymerizes crystalline and amorphous polysaccharides via the oxidation of scissile alpha- or beta-(1-4)-glycosidic bonds, yielding C1 and/or C4 oxidation products. Catalysis by LPMOs requires the reduction of the active-site copper from Cu(II) to Cu(I) by a reducing agent and H(2)O(2) or O(2) as a cosubstrate.</text>
</comment>
<feature type="compositionally biased region" description="Low complexity" evidence="8">
    <location>
        <begin position="256"/>
        <end position="293"/>
    </location>
</feature>
<dbReference type="Pfam" id="PF03443">
    <property type="entry name" value="AA9"/>
    <property type="match status" value="1"/>
</dbReference>
<evidence type="ECO:0000256" key="6">
    <source>
        <dbReference type="ARBA" id="ARBA00023157"/>
    </source>
</evidence>
<feature type="transmembrane region" description="Helical" evidence="9">
    <location>
        <begin position="623"/>
        <end position="646"/>
    </location>
</feature>
<evidence type="ECO:0000313" key="13">
    <source>
        <dbReference type="EMBL" id="OKP01386.1"/>
    </source>
</evidence>
<dbReference type="Proteomes" id="UP000186955">
    <property type="component" value="Unassembled WGS sequence"/>
</dbReference>
<comment type="caution">
    <text evidence="13">The sequence shown here is derived from an EMBL/GenBank/DDBJ whole genome shotgun (WGS) entry which is preliminary data.</text>
</comment>
<feature type="domain" description="Auxiliary Activity family 9 catalytic" evidence="12">
    <location>
        <begin position="21"/>
        <end position="220"/>
    </location>
</feature>
<keyword evidence="14" id="KW-1185">Reference proteome</keyword>
<feature type="transmembrane region" description="Helical" evidence="9">
    <location>
        <begin position="703"/>
        <end position="719"/>
    </location>
</feature>
<evidence type="ECO:0000313" key="14">
    <source>
        <dbReference type="Proteomes" id="UP000186955"/>
    </source>
</evidence>
<keyword evidence="7" id="KW-0119">Carbohydrate metabolism</keyword>
<keyword evidence="9" id="KW-0812">Transmembrane</keyword>
<keyword evidence="10" id="KW-0732">Signal</keyword>
<dbReference type="InterPro" id="IPR000620">
    <property type="entry name" value="EamA_dom"/>
</dbReference>